<evidence type="ECO:0000259" key="2">
    <source>
        <dbReference type="Pfam" id="PF13012"/>
    </source>
</evidence>
<evidence type="ECO:0000313" key="4">
    <source>
        <dbReference type="Proteomes" id="UP000009170"/>
    </source>
</evidence>
<name>A0A090M235_OSTTA</name>
<dbReference type="PANTHER" id="PTHR10540:SF8">
    <property type="entry name" value="COP9 SIGNALOSOME COMPLEX SUBUNIT 6"/>
    <property type="match status" value="1"/>
</dbReference>
<dbReference type="STRING" id="70448.A0A090M235"/>
<reference evidence="3 4" key="2">
    <citation type="journal article" date="2014" name="BMC Genomics">
        <title>An improved genome of the model marine alga Ostreococcus tauri unfolds by assessing Illumina de novo assemblies.</title>
        <authorList>
            <person name="Blanc-Mathieu R."/>
            <person name="Verhelst B."/>
            <person name="Derelle E."/>
            <person name="Rombauts S."/>
            <person name="Bouget F.Y."/>
            <person name="Carre I."/>
            <person name="Chateau A."/>
            <person name="Eyre-Walker A."/>
            <person name="Grimsley N."/>
            <person name="Moreau H."/>
            <person name="Piegu B."/>
            <person name="Rivals E."/>
            <person name="Schackwitz W."/>
            <person name="Van de Peer Y."/>
            <person name="Piganeau G."/>
        </authorList>
    </citation>
    <scope>NUCLEOTIDE SEQUENCE [LARGE SCALE GENOMIC DNA]</scope>
    <source>
        <strain evidence="4">OTTH 0595 / CCAP 157/2 / RCC745</strain>
    </source>
</reference>
<dbReference type="GeneID" id="9835251"/>
<dbReference type="AlphaFoldDB" id="A0A090M235"/>
<evidence type="ECO:0000256" key="1">
    <source>
        <dbReference type="ARBA" id="ARBA00010893"/>
    </source>
</evidence>
<evidence type="ECO:0000313" key="3">
    <source>
        <dbReference type="EMBL" id="CEF98256.1"/>
    </source>
</evidence>
<dbReference type="OrthoDB" id="1378at2759"/>
<proteinExistence type="inferred from homology"/>
<dbReference type="GO" id="GO:0008180">
    <property type="term" value="C:COP9 signalosome"/>
    <property type="evidence" value="ECO:0007669"/>
    <property type="project" value="TreeGrafter"/>
</dbReference>
<dbReference type="InParanoid" id="A0A090M235"/>
<dbReference type="EMBL" id="CAID01000006">
    <property type="protein sequence ID" value="CEF98256.1"/>
    <property type="molecule type" value="Genomic_DNA"/>
</dbReference>
<protein>
    <submittedName>
        <fullName evidence="3">Rpn11/EIF3F C-terminal domain</fullName>
    </submittedName>
</protein>
<dbReference type="KEGG" id="ota:OT_ostta06g00970"/>
<accession>A0A090M235</accession>
<keyword evidence="4" id="KW-1185">Reference proteome</keyword>
<dbReference type="InterPro" id="IPR024969">
    <property type="entry name" value="EIF3F/CSN6-like_C"/>
</dbReference>
<comment type="similarity">
    <text evidence="1">Belongs to the peptidase M67A family. CSN6 subfamily.</text>
</comment>
<gene>
    <name evidence="3" type="ORF">OT_ostta06g00970</name>
</gene>
<reference evidence="4" key="1">
    <citation type="journal article" date="2006" name="Proc. Natl. Acad. Sci. U.S.A.">
        <title>Genome analysis of the smallest free-living eukaryote Ostreococcus tauri unveils many unique features.</title>
        <authorList>
            <person name="Derelle E."/>
            <person name="Ferraz C."/>
            <person name="Rombauts S."/>
            <person name="Rouze P."/>
            <person name="Worden A.Z."/>
            <person name="Robbens S."/>
            <person name="Partensky F."/>
            <person name="Degroeve S."/>
            <person name="Echeynie S."/>
            <person name="Cooke R."/>
            <person name="Saeys Y."/>
            <person name="Wuyts J."/>
            <person name="Jabbari K."/>
            <person name="Bowler C."/>
            <person name="Panaud O."/>
            <person name="Piegu B."/>
            <person name="Ball S.G."/>
            <person name="Ral J.-P."/>
            <person name="Bouget F.-Y."/>
            <person name="Piganeau G."/>
            <person name="De Baets B."/>
            <person name="Picard A."/>
            <person name="Delseny M."/>
            <person name="Demaille J."/>
            <person name="Van de Peer Y."/>
            <person name="Moreau H."/>
        </authorList>
    </citation>
    <scope>NUCLEOTIDE SEQUENCE [LARGE SCALE GENOMIC DNA]</scope>
    <source>
        <strain evidence="4">OTTH 0595 / CCAP 157/2 / RCC745</strain>
    </source>
</reference>
<dbReference type="Pfam" id="PF13012">
    <property type="entry name" value="MitMem_reg"/>
    <property type="match status" value="1"/>
</dbReference>
<feature type="domain" description="EIF3F/CSN6-like C-terminal" evidence="2">
    <location>
        <begin position="154"/>
        <end position="269"/>
    </location>
</feature>
<sequence length="312" mass="33956">MDEDASTEACAIGALFGVENGDGGSVRDVLCAVELVGRRDRATGTVTIEDEHGKLALARARRTRSECSIVGFYRASMNDGSVEDGDLEMFDSLAAKVRDWERETGDQGDGVANDASALVKCGAGGDASEPPKMKWYERTSDGFVEREFSMETGESERIVVDALANISLEEEDASHSATSVKSLESAAEATRALRDRLRTTLGYLSAVRNGDAAIDFDVLRSIVSVMNDLRASSSDSVRDTFVDEYEDVLLVNYLASLTKAVDNLNELVDKYHFAHGDHGGVQHAERGGERSGRFHARDREARAQERAMLSLF</sequence>
<comment type="caution">
    <text evidence="3">The sequence shown here is derived from an EMBL/GenBank/DDBJ whole genome shotgun (WGS) entry which is preliminary data.</text>
</comment>
<organism evidence="3 4">
    <name type="scientific">Ostreococcus tauri</name>
    <name type="common">Marine green alga</name>
    <dbReference type="NCBI Taxonomy" id="70448"/>
    <lineage>
        <taxon>Eukaryota</taxon>
        <taxon>Viridiplantae</taxon>
        <taxon>Chlorophyta</taxon>
        <taxon>Mamiellophyceae</taxon>
        <taxon>Mamiellales</taxon>
        <taxon>Bathycoccaceae</taxon>
        <taxon>Ostreococcus</taxon>
    </lineage>
</organism>
<dbReference type="PANTHER" id="PTHR10540">
    <property type="entry name" value="EUKARYOTIC TRANSLATION INITIATION FACTOR 3 SUBUNIT F-RELATED"/>
    <property type="match status" value="1"/>
</dbReference>
<dbReference type="RefSeq" id="XP_003079719.2">
    <property type="nucleotide sequence ID" value="XM_003079671.2"/>
</dbReference>
<dbReference type="Proteomes" id="UP000009170">
    <property type="component" value="Unassembled WGS sequence"/>
</dbReference>